<gene>
    <name evidence="2" type="ORF">KIPB_014523</name>
</gene>
<sequence>PLPMTEESDREREMAVHQESGLSKALSNLGRVLSVCLYRLPRYLYAIVTVYCSLRILWIAQSPQELRIMKDIFSSTFPVEWPTWMGQAFLVYVIACTTLALTSCSRHSALNRFVKWMMAVRYGVSVSHSVCIVILFPCQ</sequence>
<evidence type="ECO:0000313" key="3">
    <source>
        <dbReference type="Proteomes" id="UP000265618"/>
    </source>
</evidence>
<feature type="non-terminal residue" evidence="2">
    <location>
        <position position="1"/>
    </location>
</feature>
<comment type="caution">
    <text evidence="2">The sequence shown here is derived from an EMBL/GenBank/DDBJ whole genome shotgun (WGS) entry which is preliminary data.</text>
</comment>
<keyword evidence="1" id="KW-1133">Transmembrane helix</keyword>
<keyword evidence="3" id="KW-1185">Reference proteome</keyword>
<dbReference type="EMBL" id="BDIP01007513">
    <property type="protein sequence ID" value="GIQ91326.1"/>
    <property type="molecule type" value="Genomic_DNA"/>
</dbReference>
<proteinExistence type="predicted"/>
<keyword evidence="1" id="KW-0472">Membrane</keyword>
<dbReference type="Proteomes" id="UP000265618">
    <property type="component" value="Unassembled WGS sequence"/>
</dbReference>
<feature type="transmembrane region" description="Helical" evidence="1">
    <location>
        <begin position="81"/>
        <end position="101"/>
    </location>
</feature>
<organism evidence="2 3">
    <name type="scientific">Kipferlia bialata</name>
    <dbReference type="NCBI Taxonomy" id="797122"/>
    <lineage>
        <taxon>Eukaryota</taxon>
        <taxon>Metamonada</taxon>
        <taxon>Carpediemonas-like organisms</taxon>
        <taxon>Kipferlia</taxon>
    </lineage>
</organism>
<evidence type="ECO:0000313" key="2">
    <source>
        <dbReference type="EMBL" id="GIQ91326.1"/>
    </source>
</evidence>
<protein>
    <submittedName>
        <fullName evidence="2">Uncharacterized protein</fullName>
    </submittedName>
</protein>
<dbReference type="AlphaFoldDB" id="A0A9K3DAX0"/>
<feature type="transmembrane region" description="Helical" evidence="1">
    <location>
        <begin position="113"/>
        <end position="136"/>
    </location>
</feature>
<reference evidence="2 3" key="1">
    <citation type="journal article" date="2018" name="PLoS ONE">
        <title>The draft genome of Kipferlia bialata reveals reductive genome evolution in fornicate parasites.</title>
        <authorList>
            <person name="Tanifuji G."/>
            <person name="Takabayashi S."/>
            <person name="Kume K."/>
            <person name="Takagi M."/>
            <person name="Nakayama T."/>
            <person name="Kamikawa R."/>
            <person name="Inagaki Y."/>
            <person name="Hashimoto T."/>
        </authorList>
    </citation>
    <scope>NUCLEOTIDE SEQUENCE [LARGE SCALE GENOMIC DNA]</scope>
    <source>
        <strain evidence="2">NY0173</strain>
    </source>
</reference>
<accession>A0A9K3DAX0</accession>
<name>A0A9K3DAX0_9EUKA</name>
<keyword evidence="1" id="KW-0812">Transmembrane</keyword>
<feature type="transmembrane region" description="Helical" evidence="1">
    <location>
        <begin position="43"/>
        <end position="61"/>
    </location>
</feature>
<evidence type="ECO:0000256" key="1">
    <source>
        <dbReference type="SAM" id="Phobius"/>
    </source>
</evidence>